<dbReference type="EMBL" id="CP019082">
    <property type="protein sequence ID" value="APW59793.1"/>
    <property type="molecule type" value="Genomic_DNA"/>
</dbReference>
<dbReference type="PANTHER" id="PTHR11712">
    <property type="entry name" value="POLYKETIDE SYNTHASE-RELATED"/>
    <property type="match status" value="1"/>
</dbReference>
<evidence type="ECO:0000256" key="1">
    <source>
        <dbReference type="ARBA" id="ARBA00008467"/>
    </source>
</evidence>
<dbReference type="InterPro" id="IPR014031">
    <property type="entry name" value="Ketoacyl_synth_C"/>
</dbReference>
<dbReference type="SMART" id="SM00825">
    <property type="entry name" value="PKS_KS"/>
    <property type="match status" value="1"/>
</dbReference>
<dbReference type="CDD" id="cd00834">
    <property type="entry name" value="KAS_I_II"/>
    <property type="match status" value="1"/>
</dbReference>
<reference evidence="6" key="1">
    <citation type="submission" date="2016-12" db="EMBL/GenBank/DDBJ databases">
        <title>Comparative genomics of four Isosphaeraceae planctomycetes: a common pool of plasmids and glycoside hydrolase genes.</title>
        <authorList>
            <person name="Ivanova A."/>
        </authorList>
    </citation>
    <scope>NUCLEOTIDE SEQUENCE [LARGE SCALE GENOMIC DNA]</scope>
    <source>
        <strain evidence="6">PX4</strain>
    </source>
</reference>
<comment type="similarity">
    <text evidence="1 3">Belongs to the thiolase-like superfamily. Beta-ketoacyl-ACP synthases family.</text>
</comment>
<dbReference type="InterPro" id="IPR016039">
    <property type="entry name" value="Thiolase-like"/>
</dbReference>
<evidence type="ECO:0000313" key="6">
    <source>
        <dbReference type="Proteomes" id="UP000186309"/>
    </source>
</evidence>
<dbReference type="Pfam" id="PF02801">
    <property type="entry name" value="Ketoacyl-synt_C"/>
    <property type="match status" value="1"/>
</dbReference>
<keyword evidence="5" id="KW-0012">Acyltransferase</keyword>
<dbReference type="GO" id="GO:0006633">
    <property type="term" value="P:fatty acid biosynthetic process"/>
    <property type="evidence" value="ECO:0007669"/>
    <property type="project" value="TreeGrafter"/>
</dbReference>
<dbReference type="GO" id="GO:0004315">
    <property type="term" value="F:3-oxoacyl-[acyl-carrier-protein] synthase activity"/>
    <property type="evidence" value="ECO:0007669"/>
    <property type="project" value="UniProtKB-EC"/>
</dbReference>
<dbReference type="SUPFAM" id="SSF53901">
    <property type="entry name" value="Thiolase-like"/>
    <property type="match status" value="2"/>
</dbReference>
<dbReference type="Proteomes" id="UP000186309">
    <property type="component" value="Chromosome"/>
</dbReference>
<dbReference type="KEGG" id="pbor:BSF38_01249"/>
<feature type="domain" description="Ketosynthase family 3 (KS3)" evidence="4">
    <location>
        <begin position="6"/>
        <end position="420"/>
    </location>
</feature>
<name>A0A1U7CLN7_9BACT</name>
<keyword evidence="2 3" id="KW-0808">Transferase</keyword>
<dbReference type="InterPro" id="IPR014030">
    <property type="entry name" value="Ketoacyl_synth_N"/>
</dbReference>
<protein>
    <submittedName>
        <fullName evidence="5">3-oxoacyl-[acyl-carrier-protein] synthase 2</fullName>
        <ecNumber evidence="5">2.3.1.179</ecNumber>
    </submittedName>
</protein>
<evidence type="ECO:0000256" key="3">
    <source>
        <dbReference type="RuleBase" id="RU003694"/>
    </source>
</evidence>
<gene>
    <name evidence="5" type="primary">fabF_1</name>
    <name evidence="5" type="ORF">BSF38_01249</name>
</gene>
<proteinExistence type="inferred from homology"/>
<evidence type="ECO:0000256" key="2">
    <source>
        <dbReference type="ARBA" id="ARBA00022679"/>
    </source>
</evidence>
<dbReference type="Gene3D" id="3.40.47.10">
    <property type="match status" value="1"/>
</dbReference>
<dbReference type="PROSITE" id="PS52004">
    <property type="entry name" value="KS3_2"/>
    <property type="match status" value="1"/>
</dbReference>
<dbReference type="EC" id="2.3.1.179" evidence="5"/>
<dbReference type="STRING" id="1387353.BSF38_01249"/>
<evidence type="ECO:0000259" key="4">
    <source>
        <dbReference type="PROSITE" id="PS52004"/>
    </source>
</evidence>
<keyword evidence="6" id="KW-1185">Reference proteome</keyword>
<dbReference type="PANTHER" id="PTHR11712:SF336">
    <property type="entry name" value="3-OXOACYL-[ACYL-CARRIER-PROTEIN] SYNTHASE, MITOCHONDRIAL"/>
    <property type="match status" value="1"/>
</dbReference>
<evidence type="ECO:0000313" key="5">
    <source>
        <dbReference type="EMBL" id="APW59793.1"/>
    </source>
</evidence>
<dbReference type="InterPro" id="IPR000794">
    <property type="entry name" value="Beta-ketoacyl_synthase"/>
</dbReference>
<organism evidence="5 6">
    <name type="scientific">Paludisphaera borealis</name>
    <dbReference type="NCBI Taxonomy" id="1387353"/>
    <lineage>
        <taxon>Bacteria</taxon>
        <taxon>Pseudomonadati</taxon>
        <taxon>Planctomycetota</taxon>
        <taxon>Planctomycetia</taxon>
        <taxon>Isosphaerales</taxon>
        <taxon>Isosphaeraceae</taxon>
        <taxon>Paludisphaera</taxon>
    </lineage>
</organism>
<dbReference type="Pfam" id="PF00109">
    <property type="entry name" value="ketoacyl-synt"/>
    <property type="match status" value="1"/>
</dbReference>
<sequence>MEPTMPERIYVVGHGAITCLGLDMDETWRGLIAGKSGLRRQPTLGRDQFLQDVAGVVDDLAAVSRTEDRELTRLSARFLTLSMAAARAAWADAGLDRLGDRIDADRAAVVVGSAFGGLDFLEAQQARARKRQDLSVSPFLVPGLLINQAGGQISQQLKLYGPGMAPANACASGGHAIIFGAMLLKAGDADLALCGAGESAFMPAIVNGFYTMKALFGGKAGDRSENDPSAASRPFSRDRSGFVMSEGAGMIALATASAVERLGLKPQAELLGYALNSDGSHMTMPNQERITRCVGQALRNAGVQPDSVDYYNAHGTSTQANDATETKVLKEVFGDRAGKLLVSSIKGALGHSLGAASAIEAAACVRVLNDQVVPPTINYLADPELDLDYVPNQAREARVRTILSASFGFGGTNNVLVFGRADRSGS</sequence>
<dbReference type="InterPro" id="IPR020841">
    <property type="entry name" value="PKS_Beta-ketoAc_synthase_dom"/>
</dbReference>
<dbReference type="AlphaFoldDB" id="A0A1U7CLN7"/>
<dbReference type="GO" id="GO:0005829">
    <property type="term" value="C:cytosol"/>
    <property type="evidence" value="ECO:0007669"/>
    <property type="project" value="TreeGrafter"/>
</dbReference>
<accession>A0A1U7CLN7</accession>